<evidence type="ECO:0000313" key="11">
    <source>
        <dbReference type="Proteomes" id="UP000179807"/>
    </source>
</evidence>
<comment type="catalytic activity">
    <reaction evidence="5">
        <text>L-seryl-[protein] + ATP = O-phospho-L-seryl-[protein] + ADP + H(+)</text>
        <dbReference type="Rhea" id="RHEA:17989"/>
        <dbReference type="Rhea" id="RHEA-COMP:9863"/>
        <dbReference type="Rhea" id="RHEA-COMP:11604"/>
        <dbReference type="ChEBI" id="CHEBI:15378"/>
        <dbReference type="ChEBI" id="CHEBI:29999"/>
        <dbReference type="ChEBI" id="CHEBI:30616"/>
        <dbReference type="ChEBI" id="CHEBI:83421"/>
        <dbReference type="ChEBI" id="CHEBI:456216"/>
        <dbReference type="EC" id="2.7.11.1"/>
    </reaction>
</comment>
<protein>
    <recommendedName>
        <fullName evidence="1">non-specific serine/threonine protein kinase</fullName>
        <ecNumber evidence="1">2.7.11.1</ecNumber>
    </recommendedName>
</protein>
<keyword evidence="11" id="KW-1185">Reference proteome</keyword>
<feature type="region of interest" description="Disordered" evidence="8">
    <location>
        <begin position="399"/>
        <end position="419"/>
    </location>
</feature>
<dbReference type="GO" id="GO:0005737">
    <property type="term" value="C:cytoplasm"/>
    <property type="evidence" value="ECO:0007669"/>
    <property type="project" value="TreeGrafter"/>
</dbReference>
<evidence type="ECO:0000256" key="6">
    <source>
        <dbReference type="PROSITE-ProRule" id="PRU10141"/>
    </source>
</evidence>
<proteinExistence type="inferred from homology"/>
<evidence type="ECO:0000256" key="1">
    <source>
        <dbReference type="ARBA" id="ARBA00012513"/>
    </source>
</evidence>
<dbReference type="PROSITE" id="PS00107">
    <property type="entry name" value="PROTEIN_KINASE_ATP"/>
    <property type="match status" value="1"/>
</dbReference>
<dbReference type="VEuPathDB" id="TrichDB:TRFO_40971"/>
<dbReference type="PANTHER" id="PTHR24346">
    <property type="entry name" value="MAP/MICROTUBULE AFFINITY-REGULATING KINASE"/>
    <property type="match status" value="1"/>
</dbReference>
<comment type="similarity">
    <text evidence="7">Belongs to the protein kinase superfamily.</text>
</comment>
<dbReference type="GO" id="GO:0004674">
    <property type="term" value="F:protein serine/threonine kinase activity"/>
    <property type="evidence" value="ECO:0007669"/>
    <property type="project" value="UniProtKB-KW"/>
</dbReference>
<sequence length="457" mass="53480">MNNQNMNRLNDYVILEQIGQGSFATVFKAMHVPTKEIVAIKKVEKKEASRGNFCETIKREIRIFQKMDHPLIVHFFESFEDESFLYLVMEFVEGKSLFEILVERKKIHEEESRFYFKQLISVVDYLHHYVRIVHRDLKTENILIDSQGNLRLIDFGLSTEMKDIERMKTVCGSAAYAAPELIQRKEYNHSIDIWSCGVILFSISCGYLPFYDNNIPKQLNKIIHEEPQYPTHISPSLTFFLKKILVKNPHERISIEEMKESPWMCYGNLTFQQLNSNNLKINNQPLDESVLKTLNHFNIESHTEHISEELEHFKYSSSSISYRILRTTQIRASTQKLITQSNSYHTSKYDNSQINAIRSLPTRKQNLTDSKPFYISINKCANLSPYFRNRRKTQIAFKIDNENSTNQSSDSEEKEALRNPTRRMSYISVNRRARAVSSFTPEIVVPRVSFLQQSSIS</sequence>
<feature type="domain" description="Protein kinase" evidence="9">
    <location>
        <begin position="12"/>
        <end position="264"/>
    </location>
</feature>
<keyword evidence="10" id="KW-0808">Transferase</keyword>
<dbReference type="AlphaFoldDB" id="A0A1J4J6A6"/>
<dbReference type="SMART" id="SM00220">
    <property type="entry name" value="S_TKc"/>
    <property type="match status" value="1"/>
</dbReference>
<gene>
    <name evidence="10" type="ORF">TRFO_40971</name>
</gene>
<dbReference type="PROSITE" id="PS50011">
    <property type="entry name" value="PROTEIN_KINASE_DOM"/>
    <property type="match status" value="1"/>
</dbReference>
<dbReference type="PROSITE" id="PS00108">
    <property type="entry name" value="PROTEIN_KINASE_ST"/>
    <property type="match status" value="1"/>
</dbReference>
<dbReference type="InterPro" id="IPR017441">
    <property type="entry name" value="Protein_kinase_ATP_BS"/>
</dbReference>
<organism evidence="10 11">
    <name type="scientific">Tritrichomonas foetus</name>
    <dbReference type="NCBI Taxonomy" id="1144522"/>
    <lineage>
        <taxon>Eukaryota</taxon>
        <taxon>Metamonada</taxon>
        <taxon>Parabasalia</taxon>
        <taxon>Tritrichomonadida</taxon>
        <taxon>Tritrichomonadidae</taxon>
        <taxon>Tritrichomonas</taxon>
    </lineage>
</organism>
<dbReference type="EC" id="2.7.11.1" evidence="1"/>
<evidence type="ECO:0000256" key="2">
    <source>
        <dbReference type="ARBA" id="ARBA00022741"/>
    </source>
</evidence>
<feature type="binding site" evidence="6">
    <location>
        <position position="42"/>
    </location>
    <ligand>
        <name>ATP</name>
        <dbReference type="ChEBI" id="CHEBI:30616"/>
    </ligand>
</feature>
<dbReference type="InterPro" id="IPR011009">
    <property type="entry name" value="Kinase-like_dom_sf"/>
</dbReference>
<evidence type="ECO:0000256" key="8">
    <source>
        <dbReference type="SAM" id="MobiDB-lite"/>
    </source>
</evidence>
<name>A0A1J4J6A6_9EUKA</name>
<dbReference type="SUPFAM" id="SSF56112">
    <property type="entry name" value="Protein kinase-like (PK-like)"/>
    <property type="match status" value="1"/>
</dbReference>
<comment type="catalytic activity">
    <reaction evidence="4">
        <text>L-threonyl-[protein] + ATP = O-phospho-L-threonyl-[protein] + ADP + H(+)</text>
        <dbReference type="Rhea" id="RHEA:46608"/>
        <dbReference type="Rhea" id="RHEA-COMP:11060"/>
        <dbReference type="Rhea" id="RHEA-COMP:11605"/>
        <dbReference type="ChEBI" id="CHEBI:15378"/>
        <dbReference type="ChEBI" id="CHEBI:30013"/>
        <dbReference type="ChEBI" id="CHEBI:30616"/>
        <dbReference type="ChEBI" id="CHEBI:61977"/>
        <dbReference type="ChEBI" id="CHEBI:456216"/>
        <dbReference type="EC" id="2.7.11.1"/>
    </reaction>
</comment>
<evidence type="ECO:0000256" key="3">
    <source>
        <dbReference type="ARBA" id="ARBA00022840"/>
    </source>
</evidence>
<dbReference type="InterPro" id="IPR000719">
    <property type="entry name" value="Prot_kinase_dom"/>
</dbReference>
<dbReference type="InterPro" id="IPR008271">
    <property type="entry name" value="Ser/Thr_kinase_AS"/>
</dbReference>
<dbReference type="Proteomes" id="UP000179807">
    <property type="component" value="Unassembled WGS sequence"/>
</dbReference>
<keyword evidence="10" id="KW-0418">Kinase</keyword>
<keyword evidence="7" id="KW-0723">Serine/threonine-protein kinase</keyword>
<dbReference type="FunFam" id="3.30.200.20:FF:000042">
    <property type="entry name" value="Aurora kinase A"/>
    <property type="match status" value="1"/>
</dbReference>
<evidence type="ECO:0000259" key="9">
    <source>
        <dbReference type="PROSITE" id="PS50011"/>
    </source>
</evidence>
<dbReference type="CDD" id="cd14003">
    <property type="entry name" value="STKc_AMPK-like"/>
    <property type="match status" value="1"/>
</dbReference>
<evidence type="ECO:0000256" key="4">
    <source>
        <dbReference type="ARBA" id="ARBA00047899"/>
    </source>
</evidence>
<dbReference type="GO" id="GO:0005524">
    <property type="term" value="F:ATP binding"/>
    <property type="evidence" value="ECO:0007669"/>
    <property type="project" value="UniProtKB-UniRule"/>
</dbReference>
<dbReference type="EMBL" id="MLAK01001476">
    <property type="protein sequence ID" value="OHS92700.1"/>
    <property type="molecule type" value="Genomic_DNA"/>
</dbReference>
<dbReference type="Gene3D" id="1.10.510.10">
    <property type="entry name" value="Transferase(Phosphotransferase) domain 1"/>
    <property type="match status" value="1"/>
</dbReference>
<dbReference type="GeneID" id="94848215"/>
<dbReference type="RefSeq" id="XP_068345837.1">
    <property type="nucleotide sequence ID" value="XM_068513511.1"/>
</dbReference>
<dbReference type="Pfam" id="PF00069">
    <property type="entry name" value="Pkinase"/>
    <property type="match status" value="1"/>
</dbReference>
<evidence type="ECO:0000313" key="10">
    <source>
        <dbReference type="EMBL" id="OHS92700.1"/>
    </source>
</evidence>
<evidence type="ECO:0000256" key="5">
    <source>
        <dbReference type="ARBA" id="ARBA00048679"/>
    </source>
</evidence>
<dbReference type="OrthoDB" id="68483at2759"/>
<dbReference type="GO" id="GO:0035556">
    <property type="term" value="P:intracellular signal transduction"/>
    <property type="evidence" value="ECO:0007669"/>
    <property type="project" value="TreeGrafter"/>
</dbReference>
<reference evidence="10" key="1">
    <citation type="submission" date="2016-10" db="EMBL/GenBank/DDBJ databases">
        <authorList>
            <person name="Benchimol M."/>
            <person name="Almeida L.G."/>
            <person name="Vasconcelos A.T."/>
            <person name="Perreira-Neves A."/>
            <person name="Rosa I.A."/>
            <person name="Tasca T."/>
            <person name="Bogo M.R."/>
            <person name="de Souza W."/>
        </authorList>
    </citation>
    <scope>NUCLEOTIDE SEQUENCE [LARGE SCALE GENOMIC DNA]</scope>
    <source>
        <strain evidence="10">K</strain>
    </source>
</reference>
<comment type="caution">
    <text evidence="10">The sequence shown here is derived from an EMBL/GenBank/DDBJ whole genome shotgun (WGS) entry which is preliminary data.</text>
</comment>
<dbReference type="FunFam" id="1.10.510.10:FF:000592">
    <property type="entry name" value="CAMK family protein kinase"/>
    <property type="match status" value="1"/>
</dbReference>
<accession>A0A1J4J6A6</accession>
<keyword evidence="2 6" id="KW-0547">Nucleotide-binding</keyword>
<evidence type="ECO:0000256" key="7">
    <source>
        <dbReference type="RuleBase" id="RU000304"/>
    </source>
</evidence>
<keyword evidence="3 6" id="KW-0067">ATP-binding</keyword>
<dbReference type="PANTHER" id="PTHR24346:SF30">
    <property type="entry name" value="MATERNAL EMBRYONIC LEUCINE ZIPPER KINASE"/>
    <property type="match status" value="1"/>
</dbReference>